<sequence length="184" mass="20705">MFPRLSNLLEGDEVAWQETSCCGASFVQKYDHNIDVFHQRERENLLADSKPRKLLPKEKSEQNPTDHEERNDSTGAPHVGEPTKAKSHNECCGRTSQKSEAEEVNILNAFMKRFAGTGVLRRDEEEIDWSTQSPNEEVDVKAETPADTADGKCAPDDWPKHSACTPSKTGDSHVNRPLFLRRGE</sequence>
<dbReference type="EMBL" id="AHHD01000080">
    <property type="protein sequence ID" value="EKG20704.1"/>
    <property type="molecule type" value="Genomic_DNA"/>
</dbReference>
<feature type="region of interest" description="Disordered" evidence="1">
    <location>
        <begin position="127"/>
        <end position="184"/>
    </location>
</feature>
<comment type="caution">
    <text evidence="2">The sequence shown here is derived from an EMBL/GenBank/DDBJ whole genome shotgun (WGS) entry which is preliminary data.</text>
</comment>
<evidence type="ECO:0000256" key="1">
    <source>
        <dbReference type="SAM" id="MobiDB-lite"/>
    </source>
</evidence>
<organism evidence="2 3">
    <name type="scientific">Macrophomina phaseolina (strain MS6)</name>
    <name type="common">Charcoal rot fungus</name>
    <dbReference type="NCBI Taxonomy" id="1126212"/>
    <lineage>
        <taxon>Eukaryota</taxon>
        <taxon>Fungi</taxon>
        <taxon>Dikarya</taxon>
        <taxon>Ascomycota</taxon>
        <taxon>Pezizomycotina</taxon>
        <taxon>Dothideomycetes</taxon>
        <taxon>Dothideomycetes incertae sedis</taxon>
        <taxon>Botryosphaeriales</taxon>
        <taxon>Botryosphaeriaceae</taxon>
        <taxon>Macrophomina</taxon>
    </lineage>
</organism>
<dbReference type="Proteomes" id="UP000007129">
    <property type="component" value="Unassembled WGS sequence"/>
</dbReference>
<protein>
    <submittedName>
        <fullName evidence="2">Uncharacterized protein</fullName>
    </submittedName>
</protein>
<feature type="compositionally biased region" description="Basic and acidic residues" evidence="1">
    <location>
        <begin position="81"/>
        <end position="98"/>
    </location>
</feature>
<proteinExistence type="predicted"/>
<name>K2SE58_MACPH</name>
<accession>K2SE58</accession>
<dbReference type="InParanoid" id="K2SE58"/>
<dbReference type="HOGENOM" id="CLU_1468436_0_0_1"/>
<feature type="region of interest" description="Disordered" evidence="1">
    <location>
        <begin position="45"/>
        <end position="98"/>
    </location>
</feature>
<feature type="compositionally biased region" description="Basic and acidic residues" evidence="1">
    <location>
        <begin position="138"/>
        <end position="160"/>
    </location>
</feature>
<dbReference type="VEuPathDB" id="FungiDB:MPH_01968"/>
<evidence type="ECO:0000313" key="3">
    <source>
        <dbReference type="Proteomes" id="UP000007129"/>
    </source>
</evidence>
<dbReference type="AlphaFoldDB" id="K2SE58"/>
<evidence type="ECO:0000313" key="2">
    <source>
        <dbReference type="EMBL" id="EKG20704.1"/>
    </source>
</evidence>
<feature type="compositionally biased region" description="Basic and acidic residues" evidence="1">
    <location>
        <begin position="45"/>
        <end position="72"/>
    </location>
</feature>
<reference evidence="2 3" key="1">
    <citation type="journal article" date="2012" name="BMC Genomics">
        <title>Tools to kill: Genome of one of the most destructive plant pathogenic fungi Macrophomina phaseolina.</title>
        <authorList>
            <person name="Islam M.S."/>
            <person name="Haque M.S."/>
            <person name="Islam M.M."/>
            <person name="Emdad E.M."/>
            <person name="Halim A."/>
            <person name="Hossen Q.M.M."/>
            <person name="Hossain M.Z."/>
            <person name="Ahmed B."/>
            <person name="Rahim S."/>
            <person name="Rahman M.S."/>
            <person name="Alam M.M."/>
            <person name="Hou S."/>
            <person name="Wan X."/>
            <person name="Saito J.A."/>
            <person name="Alam M."/>
        </authorList>
    </citation>
    <scope>NUCLEOTIDE SEQUENCE [LARGE SCALE GENOMIC DNA]</scope>
    <source>
        <strain evidence="2 3">MS6</strain>
    </source>
</reference>
<gene>
    <name evidence="2" type="ORF">MPH_01968</name>
</gene>